<dbReference type="Proteomes" id="UP000054279">
    <property type="component" value="Unassembled WGS sequence"/>
</dbReference>
<organism evidence="1 2">
    <name type="scientific">Sphaerobolus stellatus (strain SS14)</name>
    <dbReference type="NCBI Taxonomy" id="990650"/>
    <lineage>
        <taxon>Eukaryota</taxon>
        <taxon>Fungi</taxon>
        <taxon>Dikarya</taxon>
        <taxon>Basidiomycota</taxon>
        <taxon>Agaricomycotina</taxon>
        <taxon>Agaricomycetes</taxon>
        <taxon>Phallomycetidae</taxon>
        <taxon>Geastrales</taxon>
        <taxon>Sphaerobolaceae</taxon>
        <taxon>Sphaerobolus</taxon>
    </lineage>
</organism>
<evidence type="ECO:0000313" key="2">
    <source>
        <dbReference type="Proteomes" id="UP000054279"/>
    </source>
</evidence>
<reference evidence="1 2" key="1">
    <citation type="submission" date="2014-06" db="EMBL/GenBank/DDBJ databases">
        <title>Evolutionary Origins and Diversification of the Mycorrhizal Mutualists.</title>
        <authorList>
            <consortium name="DOE Joint Genome Institute"/>
            <consortium name="Mycorrhizal Genomics Consortium"/>
            <person name="Kohler A."/>
            <person name="Kuo A."/>
            <person name="Nagy L.G."/>
            <person name="Floudas D."/>
            <person name="Copeland A."/>
            <person name="Barry K.W."/>
            <person name="Cichocki N."/>
            <person name="Veneault-Fourrey C."/>
            <person name="LaButti K."/>
            <person name="Lindquist E.A."/>
            <person name="Lipzen A."/>
            <person name="Lundell T."/>
            <person name="Morin E."/>
            <person name="Murat C."/>
            <person name="Riley R."/>
            <person name="Ohm R."/>
            <person name="Sun H."/>
            <person name="Tunlid A."/>
            <person name="Henrissat B."/>
            <person name="Grigoriev I.V."/>
            <person name="Hibbett D.S."/>
            <person name="Martin F."/>
        </authorList>
    </citation>
    <scope>NUCLEOTIDE SEQUENCE [LARGE SCALE GENOMIC DNA]</scope>
    <source>
        <strain evidence="1 2">SS14</strain>
    </source>
</reference>
<protein>
    <submittedName>
        <fullName evidence="1">Uncharacterized protein</fullName>
    </submittedName>
</protein>
<accession>A0A0C9UBJ4</accession>
<dbReference type="OrthoDB" id="6613063at2759"/>
<keyword evidence="2" id="KW-1185">Reference proteome</keyword>
<proteinExistence type="predicted"/>
<name>A0A0C9UBJ4_SPHS4</name>
<dbReference type="AlphaFoldDB" id="A0A0C9UBJ4"/>
<evidence type="ECO:0000313" key="1">
    <source>
        <dbReference type="EMBL" id="KIJ31999.1"/>
    </source>
</evidence>
<dbReference type="EMBL" id="KN837233">
    <property type="protein sequence ID" value="KIJ31999.1"/>
    <property type="molecule type" value="Genomic_DNA"/>
</dbReference>
<dbReference type="HOGENOM" id="CLU_2783001_0_0_1"/>
<sequence>MQHNPRREDRDPHYTHPLAALEVINLGSVQEVVERIWNRKRWVILDRSGELARAQYVVGGGDGEDNIDFE</sequence>
<gene>
    <name evidence="1" type="ORF">M422DRAFT_36037</name>
</gene>